<dbReference type="PANTHER" id="PTHR43248:SF29">
    <property type="entry name" value="TRIPEPTIDYL AMINOPEPTIDASE"/>
    <property type="match status" value="1"/>
</dbReference>
<reference evidence="7" key="2">
    <citation type="submission" date="2020-09" db="EMBL/GenBank/DDBJ databases">
        <authorList>
            <person name="Sun Q."/>
            <person name="Zhou Y."/>
        </authorList>
    </citation>
    <scope>NUCLEOTIDE SEQUENCE</scope>
    <source>
        <strain evidence="7">CGMCC 4.7308</strain>
    </source>
</reference>
<reference evidence="7" key="1">
    <citation type="journal article" date="2014" name="Int. J. Syst. Evol. Microbiol.">
        <title>Complete genome sequence of Corynebacterium casei LMG S-19264T (=DSM 44701T), isolated from a smear-ripened cheese.</title>
        <authorList>
            <consortium name="US DOE Joint Genome Institute (JGI-PGF)"/>
            <person name="Walter F."/>
            <person name="Albersmeier A."/>
            <person name="Kalinowski J."/>
            <person name="Ruckert C."/>
        </authorList>
    </citation>
    <scope>NUCLEOTIDE SEQUENCE</scope>
    <source>
        <strain evidence="7">CGMCC 4.7308</strain>
    </source>
</reference>
<dbReference type="InterPro" id="IPR029058">
    <property type="entry name" value="AB_hydrolase_fold"/>
</dbReference>
<accession>A0A917T7L9</accession>
<evidence type="ECO:0000313" key="8">
    <source>
        <dbReference type="Proteomes" id="UP000655208"/>
    </source>
</evidence>
<keyword evidence="8" id="KW-1185">Reference proteome</keyword>
<dbReference type="Pfam" id="PF00561">
    <property type="entry name" value="Abhydrolase_1"/>
    <property type="match status" value="1"/>
</dbReference>
<evidence type="ECO:0000256" key="1">
    <source>
        <dbReference type="ARBA" id="ARBA00010088"/>
    </source>
</evidence>
<organism evidence="7 8">
    <name type="scientific">Nakamurella endophytica</name>
    <dbReference type="NCBI Taxonomy" id="1748367"/>
    <lineage>
        <taxon>Bacteria</taxon>
        <taxon>Bacillati</taxon>
        <taxon>Actinomycetota</taxon>
        <taxon>Actinomycetes</taxon>
        <taxon>Nakamurellales</taxon>
        <taxon>Nakamurellaceae</taxon>
        <taxon>Nakamurella</taxon>
    </lineage>
</organism>
<feature type="chain" id="PRO_5038865456" evidence="5">
    <location>
        <begin position="32"/>
        <end position="589"/>
    </location>
</feature>
<dbReference type="InterPro" id="IPR000073">
    <property type="entry name" value="AB_hydrolase_1"/>
</dbReference>
<dbReference type="PROSITE" id="PS51257">
    <property type="entry name" value="PROKAR_LIPOPROTEIN"/>
    <property type="match status" value="1"/>
</dbReference>
<evidence type="ECO:0000256" key="4">
    <source>
        <dbReference type="SAM" id="MobiDB-lite"/>
    </source>
</evidence>
<evidence type="ECO:0000313" key="7">
    <source>
        <dbReference type="EMBL" id="GGM12876.1"/>
    </source>
</evidence>
<evidence type="ECO:0000256" key="3">
    <source>
        <dbReference type="ARBA" id="ARBA00022801"/>
    </source>
</evidence>
<dbReference type="SUPFAM" id="SSF53474">
    <property type="entry name" value="alpha/beta-Hydrolases"/>
    <property type="match status" value="1"/>
</dbReference>
<feature type="domain" description="AB hydrolase-1" evidence="6">
    <location>
        <begin position="171"/>
        <end position="561"/>
    </location>
</feature>
<dbReference type="Proteomes" id="UP000655208">
    <property type="component" value="Unassembled WGS sequence"/>
</dbReference>
<feature type="compositionally biased region" description="Low complexity" evidence="4">
    <location>
        <begin position="39"/>
        <end position="58"/>
    </location>
</feature>
<dbReference type="GO" id="GO:0016787">
    <property type="term" value="F:hydrolase activity"/>
    <property type="evidence" value="ECO:0007669"/>
    <property type="project" value="UniProtKB-KW"/>
</dbReference>
<dbReference type="AlphaFoldDB" id="A0A917T7L9"/>
<gene>
    <name evidence="7" type="ORF">GCM10011594_36000</name>
</gene>
<comment type="caution">
    <text evidence="7">The sequence shown here is derived from an EMBL/GenBank/DDBJ whole genome shotgun (WGS) entry which is preliminary data.</text>
</comment>
<dbReference type="PANTHER" id="PTHR43248">
    <property type="entry name" value="2-SUCCINYL-6-HYDROXY-2,4-CYCLOHEXADIENE-1-CARBOXYLATE SYNTHASE"/>
    <property type="match status" value="1"/>
</dbReference>
<dbReference type="RefSeq" id="WP_188943951.1">
    <property type="nucleotide sequence ID" value="NZ_BMNA01000010.1"/>
</dbReference>
<dbReference type="Gene3D" id="3.40.50.1820">
    <property type="entry name" value="alpha/beta hydrolase"/>
    <property type="match status" value="1"/>
</dbReference>
<proteinExistence type="inferred from homology"/>
<dbReference type="EMBL" id="BMNA01000010">
    <property type="protein sequence ID" value="GGM12876.1"/>
    <property type="molecule type" value="Genomic_DNA"/>
</dbReference>
<dbReference type="InterPro" id="IPR051601">
    <property type="entry name" value="Serine_prot/Carboxylest_S33"/>
</dbReference>
<comment type="similarity">
    <text evidence="1">Belongs to the peptidase S33 family.</text>
</comment>
<protein>
    <submittedName>
        <fullName evidence="7">Alpha/beta hydrolase</fullName>
    </submittedName>
</protein>
<evidence type="ECO:0000256" key="5">
    <source>
        <dbReference type="SAM" id="SignalP"/>
    </source>
</evidence>
<sequence length="589" mass="60973">MSLRSRRARPIRLTALAVAVALLSACGSTVAGTAVAVSSRASTDGSGSGSASASDPSGQITVPSNGAGGSSTPGTDGPGTSTGSGSSGTSTEPAGPVPSGLGKYYDQQLAWGGCAQYATTDSDQQYYASPRLQCARLTVPLSYSDPSGKTITVGVLRQRSTGSADERIGSVLMNPGGPGESGMSFVAQLALAGVASTLNQRFDLVGFDPRGIGASQPAIDCQTDAERDATRATDARSDTPAQVAATNQIAKTFVQDCLDRVGKQQGIDGRTFLANVGTRDVARDMDVLRAAVGDRKLTYVGYSYGTRIGYVYAEEFAGNVRAMILDGAVAPDQDPATEALGQAKGFQDAFDAYATWCAQNQPCVLGTDPAKATAVFQSLTRPLLGKPLQLSDGRKLSYADAVLGTITALYSDSARPTLSKALLDLSKGDGNGLMALADSYYNRDSSGHYSNSQDAFQAVRCVDEPRMTDPAEITKLNTELTAAAPFEDSGDKPGATADLCAFWPVPPTLQPHKLDIPDLPKVLVISTKGDPATPYQSGVDLAEQLKAGLLTVEGSRHTAYLAAGIGCADEVGNAYLIDLTQPAEGKVCS</sequence>
<feature type="compositionally biased region" description="Gly residues" evidence="4">
    <location>
        <begin position="66"/>
        <end position="86"/>
    </location>
</feature>
<evidence type="ECO:0000256" key="2">
    <source>
        <dbReference type="ARBA" id="ARBA00022729"/>
    </source>
</evidence>
<evidence type="ECO:0000259" key="6">
    <source>
        <dbReference type="Pfam" id="PF00561"/>
    </source>
</evidence>
<name>A0A917T7L9_9ACTN</name>
<feature type="region of interest" description="Disordered" evidence="4">
    <location>
        <begin position="39"/>
        <end position="101"/>
    </location>
</feature>
<feature type="signal peptide" evidence="5">
    <location>
        <begin position="1"/>
        <end position="31"/>
    </location>
</feature>
<keyword evidence="2 5" id="KW-0732">Signal</keyword>
<keyword evidence="3 7" id="KW-0378">Hydrolase</keyword>